<gene>
    <name evidence="1" type="ORF">A8U91_04054</name>
</gene>
<reference evidence="1 2" key="1">
    <citation type="submission" date="2016-06" db="EMBL/GenBank/DDBJ databases">
        <title>Genome sequence of halotolerant plant growth promoting strain of Halomonas elongata HEK1 isolated from salterns of Rann of Kutch, Gujarat, India.</title>
        <authorList>
            <person name="Gaba S."/>
            <person name="Singh R.N."/>
            <person name="Abrol S."/>
            <person name="Kaushik R."/>
            <person name="Saxena A.K."/>
        </authorList>
    </citation>
    <scope>NUCLEOTIDE SEQUENCE [LARGE SCALE GENOMIC DNA]</scope>
    <source>
        <strain evidence="1 2">HEK1</strain>
    </source>
</reference>
<dbReference type="Proteomes" id="UP000092504">
    <property type="component" value="Unassembled WGS sequence"/>
</dbReference>
<evidence type="ECO:0000313" key="2">
    <source>
        <dbReference type="Proteomes" id="UP000092504"/>
    </source>
</evidence>
<protein>
    <submittedName>
        <fullName evidence="1">Uncharacterized protein</fullName>
    </submittedName>
</protein>
<dbReference type="EMBL" id="MAJD01000002">
    <property type="protein sequence ID" value="OBX34991.1"/>
    <property type="molecule type" value="Genomic_DNA"/>
</dbReference>
<evidence type="ECO:0000313" key="1">
    <source>
        <dbReference type="EMBL" id="OBX34991.1"/>
    </source>
</evidence>
<dbReference type="AlphaFoldDB" id="A0A1B8NY80"/>
<comment type="caution">
    <text evidence="1">The sequence shown here is derived from an EMBL/GenBank/DDBJ whole genome shotgun (WGS) entry which is preliminary data.</text>
</comment>
<accession>A0A1B8NY80</accession>
<dbReference type="PATRIC" id="fig|2746.7.peg.4175"/>
<proteinExistence type="predicted"/>
<organism evidence="1 2">
    <name type="scientific">Halomonas elongata</name>
    <dbReference type="NCBI Taxonomy" id="2746"/>
    <lineage>
        <taxon>Bacteria</taxon>
        <taxon>Pseudomonadati</taxon>
        <taxon>Pseudomonadota</taxon>
        <taxon>Gammaproteobacteria</taxon>
        <taxon>Oceanospirillales</taxon>
        <taxon>Halomonadaceae</taxon>
        <taxon>Halomonas</taxon>
    </lineage>
</organism>
<sequence length="168" mass="19208">MHSVDVTLTSRKQGFGNHEVRLSSRLYQDCVAISPMLADRWGSTSSIESTTCSRKPPKRCQPIPLVRDRRVSPTSGYHRRWMSNCRWPSPSRRSSLNAVMGIRTCYSPNVAKRTSPTRRNLLHAQRRRLDRVGHYFFHPAGEVAFPAGAVRFPFLFRGEATWPISIKP</sequence>
<name>A0A1B8NY80_HALEL</name>